<keyword evidence="2" id="KW-1185">Reference proteome</keyword>
<dbReference type="InterPro" id="IPR001753">
    <property type="entry name" value="Enoyl-CoA_hydra/iso"/>
</dbReference>
<dbReference type="PANTHER" id="PTHR11941">
    <property type="entry name" value="ENOYL-COA HYDRATASE-RELATED"/>
    <property type="match status" value="1"/>
</dbReference>
<gene>
    <name evidence="1" type="ORF">SAMN06295920_11367</name>
</gene>
<name>A0A1T5GBQ5_9SPHN</name>
<dbReference type="Gene3D" id="3.90.226.10">
    <property type="entry name" value="2-enoyl-CoA Hydratase, Chain A, domain 1"/>
    <property type="match status" value="1"/>
</dbReference>
<dbReference type="GO" id="GO:0003824">
    <property type="term" value="F:catalytic activity"/>
    <property type="evidence" value="ECO:0007669"/>
    <property type="project" value="UniProtKB-ARBA"/>
</dbReference>
<dbReference type="STRING" id="439228.SAMN06295920_11367"/>
<dbReference type="Proteomes" id="UP000189818">
    <property type="component" value="Unassembled WGS sequence"/>
</dbReference>
<dbReference type="EMBL" id="FUYM01000013">
    <property type="protein sequence ID" value="SKC05727.1"/>
    <property type="molecule type" value="Genomic_DNA"/>
</dbReference>
<organism evidence="1 2">
    <name type="scientific">Rhizorhabdus histidinilytica</name>
    <dbReference type="NCBI Taxonomy" id="439228"/>
    <lineage>
        <taxon>Bacteria</taxon>
        <taxon>Pseudomonadati</taxon>
        <taxon>Pseudomonadota</taxon>
        <taxon>Alphaproteobacteria</taxon>
        <taxon>Sphingomonadales</taxon>
        <taxon>Sphingomonadaceae</taxon>
        <taxon>Rhizorhabdus</taxon>
    </lineage>
</organism>
<accession>A0A1T5GBQ5</accession>
<dbReference type="RefSeq" id="WP_079650422.1">
    <property type="nucleotide sequence ID" value="NZ_FUYM01000013.1"/>
</dbReference>
<sequence length="261" mass="28126">MTDRTPPQPGTDSHAEDGVGWIRLRRPPLNIISTRMADDIADAVARFDADPAVRVIVVASALDRAFAAGSDVGEHDLAHVHDHSRAIFRMVRSLTAVDGKPRIAAINGICSGGGNELAFACDMVIACEDTRLALPEIDIGVVSVLAALLMAHHVGQARLLDLAFSGRWIDATEAERTGLTLRTLPRASFDADLRAHLRTLTAKSGPALRIGRRLLLSALGRADLDARLDALERGIVEEAIAIPDYAEGVAAFLEKRKPNWR</sequence>
<dbReference type="CDD" id="cd06558">
    <property type="entry name" value="crotonase-like"/>
    <property type="match status" value="1"/>
</dbReference>
<dbReference type="OrthoDB" id="5730382at2"/>
<dbReference type="Pfam" id="PF00378">
    <property type="entry name" value="ECH_1"/>
    <property type="match status" value="1"/>
</dbReference>
<proteinExistence type="predicted"/>
<dbReference type="InterPro" id="IPR029045">
    <property type="entry name" value="ClpP/crotonase-like_dom_sf"/>
</dbReference>
<dbReference type="SUPFAM" id="SSF52096">
    <property type="entry name" value="ClpP/crotonase"/>
    <property type="match status" value="1"/>
</dbReference>
<protein>
    <submittedName>
        <fullName evidence="1">Enoyl-CoA hydratase</fullName>
    </submittedName>
</protein>
<dbReference type="AlphaFoldDB" id="A0A1T5GBQ5"/>
<evidence type="ECO:0000313" key="2">
    <source>
        <dbReference type="Proteomes" id="UP000189818"/>
    </source>
</evidence>
<reference evidence="2" key="1">
    <citation type="submission" date="2017-02" db="EMBL/GenBank/DDBJ databases">
        <authorList>
            <person name="Varghese N."/>
            <person name="Submissions S."/>
        </authorList>
    </citation>
    <scope>NUCLEOTIDE SEQUENCE [LARGE SCALE GENOMIC DNA]</scope>
    <source>
        <strain evidence="2">UM2</strain>
    </source>
</reference>
<dbReference type="GO" id="GO:0006635">
    <property type="term" value="P:fatty acid beta-oxidation"/>
    <property type="evidence" value="ECO:0007669"/>
    <property type="project" value="TreeGrafter"/>
</dbReference>
<evidence type="ECO:0000313" key="1">
    <source>
        <dbReference type="EMBL" id="SKC05727.1"/>
    </source>
</evidence>
<dbReference type="PANTHER" id="PTHR11941:SF54">
    <property type="entry name" value="ENOYL-COA HYDRATASE, MITOCHONDRIAL"/>
    <property type="match status" value="1"/>
</dbReference>